<proteinExistence type="predicted"/>
<name>A0A1V0B053_9GAMM</name>
<reference evidence="2 3" key="1">
    <citation type="submission" date="2017-03" db="EMBL/GenBank/DDBJ databases">
        <title>Complete genome sequence of the novel DNRA strain Pseudomonas sp. S-6-2 isolated from Chinese polluted river sediment. Journal of Biotechnology.</title>
        <authorList>
            <person name="Li J."/>
            <person name="Xiang F."/>
            <person name="Wang L."/>
            <person name="Xi L."/>
            <person name="Liu J."/>
        </authorList>
    </citation>
    <scope>NUCLEOTIDE SEQUENCE [LARGE SCALE GENOMIC DNA]</scope>
    <source>
        <strain evidence="2 3">S-6-2</strain>
    </source>
</reference>
<evidence type="ECO:0000313" key="3">
    <source>
        <dbReference type="Proteomes" id="UP000243488"/>
    </source>
</evidence>
<evidence type="ECO:0008006" key="4">
    <source>
        <dbReference type="Google" id="ProtNLM"/>
    </source>
</evidence>
<protein>
    <recommendedName>
        <fullName evidence="4">DUF2802 domain-containing protein</fullName>
    </recommendedName>
</protein>
<keyword evidence="3" id="KW-1185">Reference proteome</keyword>
<dbReference type="AlphaFoldDB" id="A0A1V0B053"/>
<dbReference type="STRING" id="1931241.BVH74_00015"/>
<dbReference type="RefSeq" id="WP_080048090.1">
    <property type="nucleotide sequence ID" value="NZ_CP020100.1"/>
</dbReference>
<sequence length="143" mass="15916">MSATTALTATVIALALLTSAATYYALTARERGRQIAQIDYNHRLRLQRAEIQQAQQALEHHRTSYAAALEQMAIDHDHAINQLRAPTDLDLQLIQHMAEKLNLASQALHATQQYSDAKAAKNLADRGHRLLERLRPTTAEEAA</sequence>
<evidence type="ECO:0000313" key="2">
    <source>
        <dbReference type="EMBL" id="AQZ93250.1"/>
    </source>
</evidence>
<dbReference type="EMBL" id="CP020100">
    <property type="protein sequence ID" value="AQZ93250.1"/>
    <property type="molecule type" value="Genomic_DNA"/>
</dbReference>
<accession>A0A1V0B053</accession>
<feature type="coiled-coil region" evidence="1">
    <location>
        <begin position="44"/>
        <end position="71"/>
    </location>
</feature>
<keyword evidence="1" id="KW-0175">Coiled coil</keyword>
<gene>
    <name evidence="2" type="ORF">BVH74_00015</name>
</gene>
<dbReference type="Proteomes" id="UP000243488">
    <property type="component" value="Chromosome"/>
</dbReference>
<organism evidence="2 3">
    <name type="scientific">Halopseudomonas phragmitis</name>
    <dbReference type="NCBI Taxonomy" id="1931241"/>
    <lineage>
        <taxon>Bacteria</taxon>
        <taxon>Pseudomonadati</taxon>
        <taxon>Pseudomonadota</taxon>
        <taxon>Gammaproteobacteria</taxon>
        <taxon>Pseudomonadales</taxon>
        <taxon>Pseudomonadaceae</taxon>
        <taxon>Halopseudomonas</taxon>
    </lineage>
</organism>
<dbReference type="KEGG" id="ppha:BVH74_00015"/>
<evidence type="ECO:0000256" key="1">
    <source>
        <dbReference type="SAM" id="Coils"/>
    </source>
</evidence>